<dbReference type="OrthoDB" id="1091931at2"/>
<dbReference type="GO" id="GO:0004803">
    <property type="term" value="F:transposase activity"/>
    <property type="evidence" value="ECO:0007669"/>
    <property type="project" value="InterPro"/>
</dbReference>
<evidence type="ECO:0000313" key="5">
    <source>
        <dbReference type="Proteomes" id="UP000031532"/>
    </source>
</evidence>
<reference evidence="4 5" key="1">
    <citation type="journal article" date="2015" name="Genome Announc.">
        <title>Draft Genome Sequence of the Terrestrial Cyanobacterium Scytonema millei VB511283, Isolated from Eastern India.</title>
        <authorList>
            <person name="Sen D."/>
            <person name="Chandrababunaidu M.M."/>
            <person name="Singh D."/>
            <person name="Sanghi N."/>
            <person name="Ghorai A."/>
            <person name="Mishra G.P."/>
            <person name="Madduluri M."/>
            <person name="Adhikary S.P."/>
            <person name="Tripathy S."/>
        </authorList>
    </citation>
    <scope>NUCLEOTIDE SEQUENCE [LARGE SCALE GENOMIC DNA]</scope>
    <source>
        <strain evidence="4 5">VB511283</strain>
    </source>
</reference>
<feature type="transmembrane region" description="Helical" evidence="1">
    <location>
        <begin position="285"/>
        <end position="303"/>
    </location>
</feature>
<feature type="transmembrane region" description="Helical" evidence="1">
    <location>
        <begin position="15"/>
        <end position="33"/>
    </location>
</feature>
<dbReference type="NCBIfam" id="NF033591">
    <property type="entry name" value="transpos_IS4_2"/>
    <property type="match status" value="1"/>
</dbReference>
<feature type="transmembrane region" description="Helical" evidence="1">
    <location>
        <begin position="102"/>
        <end position="125"/>
    </location>
</feature>
<dbReference type="EMBL" id="JTJC03000003">
    <property type="protein sequence ID" value="NHC35359.1"/>
    <property type="molecule type" value="Genomic_DNA"/>
</dbReference>
<dbReference type="Pfam" id="PF01609">
    <property type="entry name" value="DDE_Tnp_1"/>
    <property type="match status" value="1"/>
</dbReference>
<dbReference type="InterPro" id="IPR012337">
    <property type="entry name" value="RNaseH-like_sf"/>
</dbReference>
<dbReference type="AlphaFoldDB" id="A0A9X5E6Y9"/>
<evidence type="ECO:0000313" key="3">
    <source>
        <dbReference type="EMBL" id="NHC33087.1"/>
    </source>
</evidence>
<dbReference type="EMBL" id="JTJC03000001">
    <property type="protein sequence ID" value="NHC33087.1"/>
    <property type="molecule type" value="Genomic_DNA"/>
</dbReference>
<protein>
    <submittedName>
        <fullName evidence="4">IS4 family transposase</fullName>
    </submittedName>
</protein>
<dbReference type="RefSeq" id="WP_039711121.1">
    <property type="nucleotide sequence ID" value="NZ_JTJC03000001.1"/>
</dbReference>
<proteinExistence type="predicted"/>
<comment type="caution">
    <text evidence="4">The sequence shown here is derived from an EMBL/GenBank/DDBJ whole genome shotgun (WGS) entry which is preliminary data.</text>
</comment>
<keyword evidence="5" id="KW-1185">Reference proteome</keyword>
<evidence type="ECO:0000259" key="2">
    <source>
        <dbReference type="Pfam" id="PF01609"/>
    </source>
</evidence>
<dbReference type="GO" id="GO:0006313">
    <property type="term" value="P:DNA transposition"/>
    <property type="evidence" value="ECO:0007669"/>
    <property type="project" value="InterPro"/>
</dbReference>
<dbReference type="Proteomes" id="UP000031532">
    <property type="component" value="Unassembled WGS sequence"/>
</dbReference>
<dbReference type="InterPro" id="IPR002559">
    <property type="entry name" value="Transposase_11"/>
</dbReference>
<evidence type="ECO:0000256" key="1">
    <source>
        <dbReference type="SAM" id="Phobius"/>
    </source>
</evidence>
<keyword evidence="1" id="KW-1133">Transmembrane helix</keyword>
<evidence type="ECO:0000313" key="4">
    <source>
        <dbReference type="EMBL" id="NHC35359.1"/>
    </source>
</evidence>
<reference evidence="4" key="2">
    <citation type="submission" date="2020-03" db="EMBL/GenBank/DDBJ databases">
        <authorList>
            <person name="Sarangi A.N."/>
            <person name="Ghosh S."/>
            <person name="Mukherjee M."/>
            <person name="Tripathy S."/>
        </authorList>
    </citation>
    <scope>NUCLEOTIDE SEQUENCE</scope>
    <source>
        <strain evidence="4">VB511283</strain>
    </source>
</reference>
<feature type="transmembrane region" description="Helical" evidence="1">
    <location>
        <begin position="69"/>
        <end position="90"/>
    </location>
</feature>
<keyword evidence="1" id="KW-0472">Membrane</keyword>
<dbReference type="SUPFAM" id="SSF53098">
    <property type="entry name" value="Ribonuclease H-like"/>
    <property type="match status" value="1"/>
</dbReference>
<keyword evidence="1" id="KW-0812">Transmembrane</keyword>
<sequence length="353" mass="40898">MDQVTLLRQTLQPHLAWHGARLSFLAMFLIALFRVKTVNLAELATGFVGQAQTDSNYKRLQRFFRNFELNYYEIAKVIVGIMSIPEPWVLSLDRTQWQFGQTTFNILTLGIVHQGMAFPVLWWMLDKKGNSNTNERIELMEEVTALFPDREIAYLTADREFLGHEWFGYLLKHPTLPFRIRIRASDCLSNGRQSLKASVVFAHLKLQQTQVLPKRRRLWGYWLYVAALRLEDNELLVVVTPNSAATAIADYAARWGIETLFGTFKTRGFCLESTHFTDSERLSKLLALLTLALCWAFLTGQWLHQIKPLKIKKHGRKAKSLFRYGFDHLRAIVLNLEQKNAEFLNVLQFLSCT</sequence>
<dbReference type="GO" id="GO:0003677">
    <property type="term" value="F:DNA binding"/>
    <property type="evidence" value="ECO:0007669"/>
    <property type="project" value="InterPro"/>
</dbReference>
<dbReference type="InterPro" id="IPR047658">
    <property type="entry name" value="IS4-like_transpos"/>
</dbReference>
<accession>A0A9X5E6Y9</accession>
<feature type="domain" description="Transposase IS4-like" evidence="2">
    <location>
        <begin position="104"/>
        <end position="295"/>
    </location>
</feature>
<gene>
    <name evidence="3" type="ORF">QH73_0000145</name>
    <name evidence="4" type="ORF">QH73_0011930</name>
</gene>
<organism evidence="4 5">
    <name type="scientific">Scytonema millei VB511283</name>
    <dbReference type="NCBI Taxonomy" id="1245923"/>
    <lineage>
        <taxon>Bacteria</taxon>
        <taxon>Bacillati</taxon>
        <taxon>Cyanobacteriota</taxon>
        <taxon>Cyanophyceae</taxon>
        <taxon>Nostocales</taxon>
        <taxon>Scytonemataceae</taxon>
        <taxon>Scytonema</taxon>
    </lineage>
</organism>
<name>A0A9X5E6Y9_9CYAN</name>